<feature type="region of interest" description="Disordered" evidence="6">
    <location>
        <begin position="233"/>
        <end position="448"/>
    </location>
</feature>
<feature type="compositionally biased region" description="Basic and acidic residues" evidence="6">
    <location>
        <begin position="847"/>
        <end position="856"/>
    </location>
</feature>
<evidence type="ECO:0000256" key="3">
    <source>
        <dbReference type="ARBA" id="ARBA00023015"/>
    </source>
</evidence>
<evidence type="ECO:0000313" key="7">
    <source>
        <dbReference type="EMBL" id="KIY69941.1"/>
    </source>
</evidence>
<dbReference type="GO" id="GO:0006338">
    <property type="term" value="P:chromatin remodeling"/>
    <property type="evidence" value="ECO:0007669"/>
    <property type="project" value="InterPro"/>
</dbReference>
<feature type="compositionally biased region" description="Polar residues" evidence="6">
    <location>
        <begin position="319"/>
        <end position="335"/>
    </location>
</feature>
<feature type="region of interest" description="Disordered" evidence="6">
    <location>
        <begin position="1075"/>
        <end position="1114"/>
    </location>
</feature>
<feature type="region of interest" description="Disordered" evidence="6">
    <location>
        <begin position="847"/>
        <end position="876"/>
    </location>
</feature>
<feature type="region of interest" description="Disordered" evidence="6">
    <location>
        <begin position="1"/>
        <end position="32"/>
    </location>
</feature>
<dbReference type="OrthoDB" id="515064at2759"/>
<dbReference type="InterPro" id="IPR006939">
    <property type="entry name" value="SNF5"/>
</dbReference>
<sequence>MNPSFTQQNGFMNGSLGQGMSSNGLMGGQGGMNSPMGGGMGNNMMNMMGGGGMNPQMMARGMMNGGGQGMGQMGNMGLGGMSGGMGGGMGGSMGGMGPSGMGGGGMGGGNVWNNMNNMGGGGVGGSMSGGGGMGGMGMGGGGGMGGNHMGNGGMVGSMGHNRTNGGNGNFNGGNGVLTQEQRSQLMSQAMQSLGITRDQFAAMPQAQQLNVQERLRGAVASMTQRMAQETMMGNLHSHQQSPASSHGFPGGGDRPGSTNPSMMPPPPPIRPNTSMSSRSRAPSMESMRPPSAMGMGSPFPKGGMNDQSPIGGSFPKGNTVESSPTGPYSHASPSASRVPESPRLDGMPAGFPSSSGMGSPTRPMSSASNHSGFSLSAPPVRRASISRAATATPVNSEQQIEPTPQTPSFPPPSTPTPAPAETQAVSDMAHPVSPPATPAPAEASSQTVRRLPPLPANLNKAMTEISMVPLKDSEKLIPALDSTQISQVKDWIKADTEYEQTYREMLTRMEKEREALGRRWWERGGGAHGGLPRALNTRNRFDVRYPAARIRKEASNKKGRVERREGFRLPRKIDPKKAEIPEELVPIRLELDVEQHQKLRETFVWNLHDPVVTPELFAQLLVEDYKLGQSSHAAVVKQIQDQISDYKAHSANYDGDEGACLRDHSSIPSQVGALRPDDAQWWRRWRKRLRTDLAEDASSSKRGRIEDDEALYVDTLSVNEGEAREDLRILIKLDIVVGATKLDDQFEWDLDNEDASPEAFAEVFTMELGIASEFKTAIAHAIREQIQTYQKSLFIAGHPADGSAIQDEDLKAVFLPPVTTATVARPVNEVAAFTPMLNYMSDGELDKYDKDSTRDYNKRKKRNPRGRRNVLPDRDAIKTYRSPAIGFPPVDPSVLAQQAAVNAPTSRRAAAAAASLTIASLAASENQSPTMGNSALPMSMTSTPNPHQQQQQQQIQAVPKEKKEKKPKYIYKPPAPPEHTLKARSRAPAPTPSTAIDIPKPKGEPNEEPEREILQDGQHSNMVNGTWHCSNCGCPEDLAHGKRKGPLGDRTQCSACSKYWHRHKKPRPVDYILDRNAHGPDRPSGLLLKTPQRRRVGNNNREMSPKVKQDEDMESVHLTRVDNTVALSPVSSASSMSDPPTSNGKASRVNGSVHIPPEVELSPTPAHLAVSSPAGSGATRSGSSGPWNSKAPTWLQGAMTNLQARFPQDRFELIQKKASSDDNWRIKCLDCPGKVSVLGSCLPEGILRRTLQLYKPGPDETLNNFEGHLRFTGHTKTVEKRMGLSG</sequence>
<feature type="region of interest" description="Disordered" evidence="6">
    <location>
        <begin position="924"/>
        <end position="1010"/>
    </location>
</feature>
<feature type="region of interest" description="Disordered" evidence="6">
    <location>
        <begin position="1127"/>
        <end position="1193"/>
    </location>
</feature>
<gene>
    <name evidence="7" type="ORF">CYLTODRAFT_209270</name>
</gene>
<comment type="subcellular location">
    <subcellularLocation>
        <location evidence="1">Nucleus</location>
    </subcellularLocation>
</comment>
<feature type="compositionally biased region" description="Pro residues" evidence="6">
    <location>
        <begin position="404"/>
        <end position="418"/>
    </location>
</feature>
<evidence type="ECO:0000256" key="1">
    <source>
        <dbReference type="ARBA" id="ARBA00004123"/>
    </source>
</evidence>
<feature type="compositionally biased region" description="Polar residues" evidence="6">
    <location>
        <begin position="1"/>
        <end position="12"/>
    </location>
</feature>
<evidence type="ECO:0000256" key="2">
    <source>
        <dbReference type="ARBA" id="ARBA00010239"/>
    </source>
</evidence>
<feature type="compositionally biased region" description="Basic residues" evidence="6">
    <location>
        <begin position="857"/>
        <end position="868"/>
    </location>
</feature>
<dbReference type="GO" id="GO:0000228">
    <property type="term" value="C:nuclear chromosome"/>
    <property type="evidence" value="ECO:0007669"/>
    <property type="project" value="InterPro"/>
</dbReference>
<proteinExistence type="inferred from homology"/>
<protein>
    <submittedName>
        <fullName evidence="7">SNF5-domain-containing protein</fullName>
    </submittedName>
</protein>
<accession>A0A0D7BK05</accession>
<evidence type="ECO:0000256" key="5">
    <source>
        <dbReference type="ARBA" id="ARBA00023242"/>
    </source>
</evidence>
<feature type="compositionally biased region" description="Basic and acidic residues" evidence="6">
    <location>
        <begin position="1103"/>
        <end position="1114"/>
    </location>
</feature>
<dbReference type="Proteomes" id="UP000054007">
    <property type="component" value="Unassembled WGS sequence"/>
</dbReference>
<reference evidence="7 8" key="1">
    <citation type="journal article" date="2015" name="Fungal Genet. Biol.">
        <title>Evolution of novel wood decay mechanisms in Agaricales revealed by the genome sequences of Fistulina hepatica and Cylindrobasidium torrendii.</title>
        <authorList>
            <person name="Floudas D."/>
            <person name="Held B.W."/>
            <person name="Riley R."/>
            <person name="Nagy L.G."/>
            <person name="Koehler G."/>
            <person name="Ransdell A.S."/>
            <person name="Younus H."/>
            <person name="Chow J."/>
            <person name="Chiniquy J."/>
            <person name="Lipzen A."/>
            <person name="Tritt A."/>
            <person name="Sun H."/>
            <person name="Haridas S."/>
            <person name="LaButti K."/>
            <person name="Ohm R.A."/>
            <person name="Kues U."/>
            <person name="Blanchette R.A."/>
            <person name="Grigoriev I.V."/>
            <person name="Minto R.E."/>
            <person name="Hibbett D.S."/>
        </authorList>
    </citation>
    <scope>NUCLEOTIDE SEQUENCE [LARGE SCALE GENOMIC DNA]</scope>
    <source>
        <strain evidence="7 8">FP15055 ss-10</strain>
    </source>
</reference>
<dbReference type="EMBL" id="KN880476">
    <property type="protein sequence ID" value="KIY69941.1"/>
    <property type="molecule type" value="Genomic_DNA"/>
</dbReference>
<keyword evidence="3" id="KW-0805">Transcription regulation</keyword>
<feature type="compositionally biased region" description="Low complexity" evidence="6">
    <location>
        <begin position="1128"/>
        <end position="1142"/>
    </location>
</feature>
<evidence type="ECO:0000313" key="8">
    <source>
        <dbReference type="Proteomes" id="UP000054007"/>
    </source>
</evidence>
<feature type="compositionally biased region" description="Low complexity" evidence="6">
    <location>
        <begin position="381"/>
        <end position="392"/>
    </location>
</feature>
<comment type="similarity">
    <text evidence="2">Belongs to the SNF5 family.</text>
</comment>
<keyword evidence="4" id="KW-0804">Transcription</keyword>
<feature type="compositionally biased region" description="Polar residues" evidence="6">
    <location>
        <begin position="352"/>
        <end position="374"/>
    </location>
</feature>
<feature type="compositionally biased region" description="Low complexity" evidence="6">
    <location>
        <begin position="1171"/>
        <end position="1186"/>
    </location>
</feature>
<evidence type="ECO:0000256" key="6">
    <source>
        <dbReference type="SAM" id="MobiDB-lite"/>
    </source>
</evidence>
<dbReference type="Pfam" id="PF04855">
    <property type="entry name" value="SNF5"/>
    <property type="match status" value="1"/>
</dbReference>
<dbReference type="STRING" id="1314674.A0A0D7BK05"/>
<keyword evidence="8" id="KW-1185">Reference proteome</keyword>
<name>A0A0D7BK05_9AGAR</name>
<evidence type="ECO:0000256" key="4">
    <source>
        <dbReference type="ARBA" id="ARBA00023163"/>
    </source>
</evidence>
<organism evidence="7 8">
    <name type="scientific">Cylindrobasidium torrendii FP15055 ss-10</name>
    <dbReference type="NCBI Taxonomy" id="1314674"/>
    <lineage>
        <taxon>Eukaryota</taxon>
        <taxon>Fungi</taxon>
        <taxon>Dikarya</taxon>
        <taxon>Basidiomycota</taxon>
        <taxon>Agaricomycotina</taxon>
        <taxon>Agaricomycetes</taxon>
        <taxon>Agaricomycetidae</taxon>
        <taxon>Agaricales</taxon>
        <taxon>Marasmiineae</taxon>
        <taxon>Physalacriaceae</taxon>
        <taxon>Cylindrobasidium</taxon>
    </lineage>
</organism>
<keyword evidence="5" id="KW-0539">Nucleus</keyword>
<dbReference type="PANTHER" id="PTHR10019">
    <property type="entry name" value="SNF5"/>
    <property type="match status" value="1"/>
</dbReference>